<dbReference type="InterPro" id="IPR025699">
    <property type="entry name" value="ABC2_memb-like"/>
</dbReference>
<keyword evidence="1" id="KW-1133">Transmembrane helix</keyword>
<feature type="transmembrane region" description="Helical" evidence="1">
    <location>
        <begin position="213"/>
        <end position="238"/>
    </location>
</feature>
<dbReference type="RefSeq" id="WP_185425617.1">
    <property type="nucleotide sequence ID" value="NZ_JAARRL010000010.1"/>
</dbReference>
<keyword evidence="1" id="KW-0812">Transmembrane</keyword>
<comment type="caution">
    <text evidence="2">The sequence shown here is derived from an EMBL/GenBank/DDBJ whole genome shotgun (WGS) entry which is preliminary data.</text>
</comment>
<evidence type="ECO:0000256" key="1">
    <source>
        <dbReference type="SAM" id="Phobius"/>
    </source>
</evidence>
<dbReference type="PANTHER" id="PTHR37305">
    <property type="entry name" value="INTEGRAL MEMBRANE PROTEIN-RELATED"/>
    <property type="match status" value="1"/>
</dbReference>
<sequence>MKNLIRFESKKFLASKKNIAIIVFSFLMVIGNYSLITFFDDNMMQRSFYEIQASDLANSVSELETIVQNEPAAKTALEITKKEADIVTSQVSAMNQDDWPVFLKKQIEYDKLQLKGMELGTIPLEEQQIRDLHKNIALNTYLYKNDLKPEIAGTEKQGINYAFSFLTTISPFILIALILLLVIDILNSEKWNGTRDFMNSLPYSKLKIIHSKLILYVGYAFLIILLMSLLSFIIATLFNGAGNFNYPVIFQGISPEQISISTISGWLPKYLFITLCIILFLTLLVTLISTLIQNDFIVLTVSLVILLVPSVLSLYVPLISTYSELFPVFYLNVKNLFSGDAALLNSNLVYTNALFCLIGYSLLTYLLLIFNLYRKKTI</sequence>
<name>A0A841Z758_9LIST</name>
<feature type="transmembrane region" description="Helical" evidence="1">
    <location>
        <begin position="296"/>
        <end position="316"/>
    </location>
</feature>
<evidence type="ECO:0000313" key="3">
    <source>
        <dbReference type="Proteomes" id="UP000564536"/>
    </source>
</evidence>
<accession>A0A841Z758</accession>
<feature type="transmembrane region" description="Helical" evidence="1">
    <location>
        <begin position="349"/>
        <end position="373"/>
    </location>
</feature>
<dbReference type="EMBL" id="JAARRL010000010">
    <property type="protein sequence ID" value="MBC1500472.1"/>
    <property type="molecule type" value="Genomic_DNA"/>
</dbReference>
<feature type="transmembrane region" description="Helical" evidence="1">
    <location>
        <begin position="20"/>
        <end position="39"/>
    </location>
</feature>
<dbReference type="AlphaFoldDB" id="A0A841Z758"/>
<feature type="transmembrane region" description="Helical" evidence="1">
    <location>
        <begin position="161"/>
        <end position="186"/>
    </location>
</feature>
<dbReference type="PANTHER" id="PTHR37305:SF1">
    <property type="entry name" value="MEMBRANE PROTEIN"/>
    <property type="match status" value="1"/>
</dbReference>
<proteinExistence type="predicted"/>
<dbReference type="Proteomes" id="UP000564536">
    <property type="component" value="Unassembled WGS sequence"/>
</dbReference>
<organism evidence="2 3">
    <name type="scientific">Listeria weihenstephanensis</name>
    <dbReference type="NCBI Taxonomy" id="1006155"/>
    <lineage>
        <taxon>Bacteria</taxon>
        <taxon>Bacillati</taxon>
        <taxon>Bacillota</taxon>
        <taxon>Bacilli</taxon>
        <taxon>Bacillales</taxon>
        <taxon>Listeriaceae</taxon>
        <taxon>Listeria</taxon>
    </lineage>
</organism>
<feature type="transmembrane region" description="Helical" evidence="1">
    <location>
        <begin position="270"/>
        <end position="289"/>
    </location>
</feature>
<protein>
    <submittedName>
        <fullName evidence="2">ABC transporter permease subunit</fullName>
    </submittedName>
</protein>
<dbReference type="Pfam" id="PF13346">
    <property type="entry name" value="ABC2_membrane_5"/>
    <property type="match status" value="1"/>
</dbReference>
<evidence type="ECO:0000313" key="2">
    <source>
        <dbReference type="EMBL" id="MBC1500472.1"/>
    </source>
</evidence>
<gene>
    <name evidence="2" type="ORF">HB943_07630</name>
</gene>
<keyword evidence="1" id="KW-0472">Membrane</keyword>
<reference evidence="2 3" key="1">
    <citation type="submission" date="2020-03" db="EMBL/GenBank/DDBJ databases">
        <title>Soil Listeria distribution.</title>
        <authorList>
            <person name="Liao J."/>
            <person name="Wiedmann M."/>
        </authorList>
    </citation>
    <scope>NUCLEOTIDE SEQUENCE [LARGE SCALE GENOMIC DNA]</scope>
    <source>
        <strain evidence="2 3">FSL L7-1523</strain>
    </source>
</reference>